<dbReference type="InterPro" id="IPR016024">
    <property type="entry name" value="ARM-type_fold"/>
</dbReference>
<evidence type="ECO:0000313" key="3">
    <source>
        <dbReference type="Proteomes" id="UP001281761"/>
    </source>
</evidence>
<comment type="caution">
    <text evidence="2">The sequence shown here is derived from an EMBL/GenBank/DDBJ whole genome shotgun (WGS) entry which is preliminary data.</text>
</comment>
<accession>A0ABQ9XBV4</accession>
<dbReference type="SUPFAM" id="SSF48371">
    <property type="entry name" value="ARM repeat"/>
    <property type="match status" value="1"/>
</dbReference>
<reference evidence="2 3" key="1">
    <citation type="journal article" date="2022" name="bioRxiv">
        <title>Genomics of Preaxostyla Flagellates Illuminates Evolutionary Transitions and the Path Towards Mitochondrial Loss.</title>
        <authorList>
            <person name="Novak L.V.F."/>
            <person name="Treitli S.C."/>
            <person name="Pyrih J."/>
            <person name="Halakuc P."/>
            <person name="Pipaliya S.V."/>
            <person name="Vacek V."/>
            <person name="Brzon O."/>
            <person name="Soukal P."/>
            <person name="Eme L."/>
            <person name="Dacks J.B."/>
            <person name="Karnkowska A."/>
            <person name="Elias M."/>
            <person name="Hampl V."/>
        </authorList>
    </citation>
    <scope>NUCLEOTIDE SEQUENCE [LARGE SCALE GENOMIC DNA]</scope>
    <source>
        <strain evidence="2">NAU3</strain>
        <tissue evidence="2">Gut</tissue>
    </source>
</reference>
<organism evidence="2 3">
    <name type="scientific">Blattamonas nauphoetae</name>
    <dbReference type="NCBI Taxonomy" id="2049346"/>
    <lineage>
        <taxon>Eukaryota</taxon>
        <taxon>Metamonada</taxon>
        <taxon>Preaxostyla</taxon>
        <taxon>Oxymonadida</taxon>
        <taxon>Blattamonas</taxon>
    </lineage>
</organism>
<feature type="region of interest" description="Disordered" evidence="1">
    <location>
        <begin position="1"/>
        <end position="24"/>
    </location>
</feature>
<dbReference type="EMBL" id="JARBJD010000170">
    <property type="protein sequence ID" value="KAK2948720.1"/>
    <property type="molecule type" value="Genomic_DNA"/>
</dbReference>
<proteinExistence type="predicted"/>
<name>A0ABQ9XBV4_9EUKA</name>
<dbReference type="InterPro" id="IPR011989">
    <property type="entry name" value="ARM-like"/>
</dbReference>
<dbReference type="Gene3D" id="1.25.10.10">
    <property type="entry name" value="Leucine-rich Repeat Variant"/>
    <property type="match status" value="1"/>
</dbReference>
<protein>
    <submittedName>
        <fullName evidence="2">Uncharacterized protein</fullName>
    </submittedName>
</protein>
<dbReference type="Proteomes" id="UP001281761">
    <property type="component" value="Unassembled WGS sequence"/>
</dbReference>
<sequence>MTEIDKKTDAIPSQTLSDLPSPQLPFSADCSPFLNWDEEEIETEWEKAVIFRSLVATMKSKPALDAALEAQAVTLLEIMSHRGRSSTNAFPRSLASSSDDYSTSFVQSIVVLLSSPNRTITTAAMKMLNNLLTNCSTAVHYSLVKADLIPQLINTLNPPSLLFAEALTTPGTLASLKNKEGVEQQAVHETVFTQVLLPSEQYICHLCTNRFSIVDRDQSTHFLALIAQLLRISPYYQQTMDFVLNLPVILTIPICLTFIEDEKPIWYFLDHMNNTQREWNNQRGEVQLLGKETHRRLKMEGIDDVIEAKLENDKEGNYGRSVVAYSFNWNNLLGMNLPRL</sequence>
<gene>
    <name evidence="2" type="ORF">BLNAU_16358</name>
</gene>
<evidence type="ECO:0000256" key="1">
    <source>
        <dbReference type="SAM" id="MobiDB-lite"/>
    </source>
</evidence>
<evidence type="ECO:0000313" key="2">
    <source>
        <dbReference type="EMBL" id="KAK2948720.1"/>
    </source>
</evidence>
<keyword evidence="3" id="KW-1185">Reference proteome</keyword>
<feature type="compositionally biased region" description="Polar residues" evidence="1">
    <location>
        <begin position="11"/>
        <end position="20"/>
    </location>
</feature>